<evidence type="ECO:0000256" key="1">
    <source>
        <dbReference type="SAM" id="SignalP"/>
    </source>
</evidence>
<sequence length="489" mass="53145">MPSHIPVLLLLLCSVLPLRGSHAQVYTYTPEAIGCSASWRDGDCWSKTALNEPSGCAENGAWPSFTPAGCQVVVVINDDLQVSEDVELGGTFTSLFLGDGAELTIGGNLTILGQRDIQFDLEASSRMKVTGALTLAQGGTSDQTILSLGGDDSGMLTVASIEMGNRSALEVLGGGAMTSEGPTEYSGNSSTINVTGFFRTRSLLVTGGRLHQFNTYGGSQVQIDENIDIRGDTQIAVGGTSEVYVGEDILVSGDATIIAEDQSKIYVCGDFPPPTPGGKTQEIDEGKFFPCSILPITLLDQQVEYHAGDRKIRLSWSTESEEDLEYFIVERAIGHPGLFKPLEEIPAADESKEINSYEYWDRQLPLFYSRIYYRLQQVGESGESEFIGEVLSLQVPGAATRRHLVWRLYPNPNRGDEAKLDLVDVGKYNGEPIDLLIFGSLGEVLSLKDSSLEKINQQLSAHINSLVPGLYFFHLGWGEESQVLKVLKK</sequence>
<reference evidence="2 3" key="1">
    <citation type="submission" date="2016-11" db="EMBL/GenBank/DDBJ databases">
        <authorList>
            <person name="Jaros S."/>
            <person name="Januszkiewicz K."/>
            <person name="Wedrychowicz H."/>
        </authorList>
    </citation>
    <scope>NUCLEOTIDE SEQUENCE [LARGE SCALE GENOMIC DNA]</scope>
    <source>
        <strain evidence="2 3">CGMCC 1.6102</strain>
    </source>
</reference>
<organism evidence="2 3">
    <name type="scientific">Cyclobacterium lianum</name>
    <dbReference type="NCBI Taxonomy" id="388280"/>
    <lineage>
        <taxon>Bacteria</taxon>
        <taxon>Pseudomonadati</taxon>
        <taxon>Bacteroidota</taxon>
        <taxon>Cytophagia</taxon>
        <taxon>Cytophagales</taxon>
        <taxon>Cyclobacteriaceae</taxon>
        <taxon>Cyclobacterium</taxon>
    </lineage>
</organism>
<name>A0A1M7KBX0_9BACT</name>
<accession>A0A1M7KBX0</accession>
<dbReference type="OrthoDB" id="1443240at2"/>
<keyword evidence="3" id="KW-1185">Reference proteome</keyword>
<gene>
    <name evidence="2" type="ORF">SAMN04488057_102373</name>
</gene>
<feature type="signal peptide" evidence="1">
    <location>
        <begin position="1"/>
        <end position="23"/>
    </location>
</feature>
<dbReference type="AlphaFoldDB" id="A0A1M7KBX0"/>
<proteinExistence type="predicted"/>
<keyword evidence="1" id="KW-0732">Signal</keyword>
<evidence type="ECO:0000313" key="2">
    <source>
        <dbReference type="EMBL" id="SHM62493.1"/>
    </source>
</evidence>
<dbReference type="EMBL" id="FRCY01000002">
    <property type="protein sequence ID" value="SHM62493.1"/>
    <property type="molecule type" value="Genomic_DNA"/>
</dbReference>
<dbReference type="RefSeq" id="WP_073092710.1">
    <property type="nucleotide sequence ID" value="NZ_FRCY01000002.1"/>
</dbReference>
<dbReference type="STRING" id="388280.SAMN04488057_102373"/>
<dbReference type="Proteomes" id="UP000184513">
    <property type="component" value="Unassembled WGS sequence"/>
</dbReference>
<evidence type="ECO:0000313" key="3">
    <source>
        <dbReference type="Proteomes" id="UP000184513"/>
    </source>
</evidence>
<protein>
    <submittedName>
        <fullName evidence="2">Por secretion system C-terminal sorting domain-containing protein</fullName>
    </submittedName>
</protein>
<feature type="chain" id="PRO_5012794084" evidence="1">
    <location>
        <begin position="24"/>
        <end position="489"/>
    </location>
</feature>